<feature type="chain" id="PRO_5003718979" description="Porin" evidence="2">
    <location>
        <begin position="24"/>
        <end position="375"/>
    </location>
</feature>
<evidence type="ECO:0008006" key="5">
    <source>
        <dbReference type="Google" id="ProtNLM"/>
    </source>
</evidence>
<feature type="coiled-coil region" evidence="1">
    <location>
        <begin position="28"/>
        <end position="69"/>
    </location>
</feature>
<keyword evidence="2" id="KW-0732">Signal</keyword>
<keyword evidence="1" id="KW-0175">Coiled coil</keyword>
<dbReference type="OrthoDB" id="1677663at2"/>
<keyword evidence="4" id="KW-1185">Reference proteome</keyword>
<sequence precursor="true">MKKHVLTCVIAALIMGLSGSVYAAEPTLEEQQAELSALKTRLAVVEKQLKTQEVKQKKTEETIKKSKDNELKFYGDARVRSVDSGDGYSFEQRVRLNLEKQINKNAFFRVRGIVMNENEMGTTGSKDIYNKIDNAYMQFNNLYGDKNSSIKLGRFGHSFGTTGYWSSAGSLGMYDGIEVTTGKVVKISTGFGDWGGAKDNNSSTDGKRTTANKIEKNVFIKLGYKPSRATALQAWHIRETNADASPVDYEVTGLGFKSDIGKNWSLAGDYSKNVAIDDKPVGKFFTLSYGNANYSKEHSYEARLYYADVDKGNVPGTLNKSINIPCNDVKGPGLSLHYVVTENVLAEFLTGFNMEKKSTGKDADNYYRFQVSTKF</sequence>
<gene>
    <name evidence="3" type="ORF">FB4_1864</name>
</gene>
<accession>I9B7A1</accession>
<evidence type="ECO:0000313" key="3">
    <source>
        <dbReference type="EMBL" id="EIW21012.1"/>
    </source>
</evidence>
<evidence type="ECO:0000256" key="1">
    <source>
        <dbReference type="SAM" id="Coils"/>
    </source>
</evidence>
<dbReference type="AlphaFoldDB" id="I9B7A1"/>
<comment type="caution">
    <text evidence="3">The sequence shown here is derived from an EMBL/GenBank/DDBJ whole genome shotgun (WGS) entry which is preliminary data.</text>
</comment>
<organism evidence="3 4">
    <name type="scientific">Pelosinus fermentans B4</name>
    <dbReference type="NCBI Taxonomy" id="1149862"/>
    <lineage>
        <taxon>Bacteria</taxon>
        <taxon>Bacillati</taxon>
        <taxon>Bacillota</taxon>
        <taxon>Negativicutes</taxon>
        <taxon>Selenomonadales</taxon>
        <taxon>Sporomusaceae</taxon>
        <taxon>Pelosinus</taxon>
    </lineage>
</organism>
<proteinExistence type="predicted"/>
<evidence type="ECO:0000313" key="4">
    <source>
        <dbReference type="Proteomes" id="UP000004324"/>
    </source>
</evidence>
<protein>
    <recommendedName>
        <fullName evidence="5">Porin</fullName>
    </recommendedName>
</protein>
<evidence type="ECO:0000256" key="2">
    <source>
        <dbReference type="SAM" id="SignalP"/>
    </source>
</evidence>
<feature type="signal peptide" evidence="2">
    <location>
        <begin position="1"/>
        <end position="23"/>
    </location>
</feature>
<dbReference type="EMBL" id="AKVJ01000002">
    <property type="protein sequence ID" value="EIW21012.1"/>
    <property type="molecule type" value="Genomic_DNA"/>
</dbReference>
<reference evidence="3 4" key="1">
    <citation type="journal article" date="2012" name="J. Bacteriol.">
        <title>Draft Genome Sequences for Two Metal-Reducing Pelosinus fermentans Strains Isolated from a Cr(VI)-Contaminated Site and for Type Strain R7.</title>
        <authorList>
            <person name="Brown S.D."/>
            <person name="Podar M."/>
            <person name="Klingeman D.M."/>
            <person name="Johnson C.M."/>
            <person name="Yang Z.K."/>
            <person name="Utturkar S.M."/>
            <person name="Land M.L."/>
            <person name="Mosher J.J."/>
            <person name="Hurt R.A.Jr."/>
            <person name="Phelps T.J."/>
            <person name="Palumbo A.V."/>
            <person name="Arkin A.P."/>
            <person name="Hazen T.C."/>
            <person name="Elias D.A."/>
        </authorList>
    </citation>
    <scope>NUCLEOTIDE SEQUENCE [LARGE SCALE GENOMIC DNA]</scope>
    <source>
        <strain evidence="3 4">B4</strain>
    </source>
</reference>
<dbReference type="Proteomes" id="UP000004324">
    <property type="component" value="Unassembled WGS sequence"/>
</dbReference>
<dbReference type="RefSeq" id="WP_007930379.1">
    <property type="nucleotide sequence ID" value="NZ_AKVJ01000002.1"/>
</dbReference>
<name>I9B7A1_9FIRM</name>
<dbReference type="PATRIC" id="fig|1149862.3.peg.140"/>